<feature type="binding site" evidence="3">
    <location>
        <position position="290"/>
    </location>
    <ligand>
        <name>Zn(2+)</name>
        <dbReference type="ChEBI" id="CHEBI:29105"/>
    </ligand>
</feature>
<dbReference type="GO" id="GO:0019843">
    <property type="term" value="F:rRNA binding"/>
    <property type="evidence" value="ECO:0007669"/>
    <property type="project" value="UniProtKB-KW"/>
</dbReference>
<sequence length="338" mass="36895">MEIDERAADVPADPTPQHTPGSTAVGRVMRGDAKAYDVLLDQAIVRAAPRGKLFEELGDVKNPVAVGDLVRVSLEGDPLGIEEVLPRENSLSKVSSSHDPRRQVLFANVDQVILVSSLGKPGFSSNRTDRILAACRLEEIPAVLLLNKIDLDPGGEAEAIRETYTGAGYPVLETSAEQGIGLEELRDLLHGKVSVLYGASGVGKSTLLNALYGLQLKVGKISRYWSSGKHTTTFSRWIPIDVEGEREAGTVVVDTPGIRVFRLWGVNRRQLRHLYPDFEPYNTKCHFPNCSHDHEPGCAVDAAVESGKISATRYLSYVEILDELDPPPEDIETVLPPE</sequence>
<comment type="subcellular location">
    <subcellularLocation>
        <location evidence="3">Cytoplasm</location>
    </subcellularLocation>
</comment>
<dbReference type="GO" id="GO:0042274">
    <property type="term" value="P:ribosomal small subunit biogenesis"/>
    <property type="evidence" value="ECO:0007669"/>
    <property type="project" value="UniProtKB-UniRule"/>
</dbReference>
<dbReference type="CDD" id="cd01854">
    <property type="entry name" value="YjeQ_EngC"/>
    <property type="match status" value="1"/>
</dbReference>
<evidence type="ECO:0000259" key="5">
    <source>
        <dbReference type="PROSITE" id="PS50936"/>
    </source>
</evidence>
<dbReference type="PANTHER" id="PTHR32120:SF11">
    <property type="entry name" value="SMALL RIBOSOMAL SUBUNIT BIOGENESIS GTPASE RSGA 1, MITOCHONDRIAL-RELATED"/>
    <property type="match status" value="1"/>
</dbReference>
<dbReference type="NCBIfam" id="TIGR00157">
    <property type="entry name" value="ribosome small subunit-dependent GTPase A"/>
    <property type="match status" value="1"/>
</dbReference>
<keyword evidence="3" id="KW-0862">Zinc</keyword>
<keyword evidence="3 7" id="KW-0378">Hydrolase</keyword>
<keyword evidence="3" id="KW-0479">Metal-binding</keyword>
<dbReference type="InterPro" id="IPR030378">
    <property type="entry name" value="G_CP_dom"/>
</dbReference>
<comment type="function">
    <text evidence="3">One of several proteins that assist in the late maturation steps of the functional core of the 30S ribosomal subunit. Helps release RbfA from mature subunits. May play a role in the assembly of ribosomal proteins into the subunit. Circularly permuted GTPase that catalyzes slow GTP hydrolysis, GTPase activity is stimulated by the 30S ribosomal subunit.</text>
</comment>
<comment type="subunit">
    <text evidence="3">Monomer. Associates with 30S ribosomal subunit, binds 16S rRNA.</text>
</comment>
<evidence type="ECO:0000256" key="3">
    <source>
        <dbReference type="HAMAP-Rule" id="MF_01820"/>
    </source>
</evidence>
<keyword evidence="1 3" id="KW-0547">Nucleotide-binding</keyword>
<feature type="binding site" evidence="3">
    <location>
        <position position="298"/>
    </location>
    <ligand>
        <name>Zn(2+)</name>
        <dbReference type="ChEBI" id="CHEBI:29105"/>
    </ligand>
</feature>
<evidence type="ECO:0000256" key="1">
    <source>
        <dbReference type="ARBA" id="ARBA00022741"/>
    </source>
</evidence>
<gene>
    <name evidence="7" type="primary">rsgA_2</name>
    <name evidence="3" type="synonym">rsgA</name>
    <name evidence="7" type="ORF">Pla163_35380</name>
</gene>
<feature type="region of interest" description="Disordered" evidence="4">
    <location>
        <begin position="1"/>
        <end position="24"/>
    </location>
</feature>
<feature type="binding site" evidence="3">
    <location>
        <begin position="198"/>
        <end position="206"/>
    </location>
    <ligand>
        <name>GTP</name>
        <dbReference type="ChEBI" id="CHEBI:37565"/>
    </ligand>
</feature>
<keyword evidence="3" id="KW-0963">Cytoplasm</keyword>
<dbReference type="GO" id="GO:0003924">
    <property type="term" value="F:GTPase activity"/>
    <property type="evidence" value="ECO:0007669"/>
    <property type="project" value="UniProtKB-UniRule"/>
</dbReference>
<dbReference type="OrthoDB" id="9809485at2"/>
<dbReference type="Gene3D" id="3.40.50.300">
    <property type="entry name" value="P-loop containing nucleotide triphosphate hydrolases"/>
    <property type="match status" value="1"/>
</dbReference>
<feature type="domain" description="EngC GTPase" evidence="5">
    <location>
        <begin position="107"/>
        <end position="259"/>
    </location>
</feature>
<feature type="binding site" evidence="3">
    <location>
        <begin position="147"/>
        <end position="150"/>
    </location>
    <ligand>
        <name>GTP</name>
        <dbReference type="ChEBI" id="CHEBI:37565"/>
    </ligand>
</feature>
<evidence type="ECO:0000256" key="4">
    <source>
        <dbReference type="SAM" id="MobiDB-lite"/>
    </source>
</evidence>
<dbReference type="PANTHER" id="PTHR32120">
    <property type="entry name" value="SMALL RIBOSOMAL SUBUNIT BIOGENESIS GTPASE RSGA"/>
    <property type="match status" value="1"/>
</dbReference>
<feature type="binding site" evidence="3">
    <location>
        <position position="285"/>
    </location>
    <ligand>
        <name>Zn(2+)</name>
        <dbReference type="ChEBI" id="CHEBI:29105"/>
    </ligand>
</feature>
<dbReference type="GO" id="GO:0005737">
    <property type="term" value="C:cytoplasm"/>
    <property type="evidence" value="ECO:0007669"/>
    <property type="project" value="UniProtKB-SubCell"/>
</dbReference>
<feature type="domain" description="CP-type G" evidence="6">
    <location>
        <begin position="101"/>
        <end position="261"/>
    </location>
</feature>
<evidence type="ECO:0000259" key="6">
    <source>
        <dbReference type="PROSITE" id="PS51721"/>
    </source>
</evidence>
<keyword evidence="8" id="KW-1185">Reference proteome</keyword>
<dbReference type="PROSITE" id="PS51721">
    <property type="entry name" value="G_CP"/>
    <property type="match status" value="1"/>
</dbReference>
<dbReference type="EMBL" id="CP036290">
    <property type="protein sequence ID" value="QDU86387.1"/>
    <property type="molecule type" value="Genomic_DNA"/>
</dbReference>
<comment type="similarity">
    <text evidence="3">Belongs to the TRAFAC class YlqF/YawG GTPase family. RsgA subfamily.</text>
</comment>
<keyword evidence="3" id="KW-0690">Ribosome biogenesis</keyword>
<feature type="binding site" evidence="3">
    <location>
        <position position="292"/>
    </location>
    <ligand>
        <name>Zn(2+)</name>
        <dbReference type="ChEBI" id="CHEBI:29105"/>
    </ligand>
</feature>
<dbReference type="PROSITE" id="PS50936">
    <property type="entry name" value="ENGC_GTPASE"/>
    <property type="match status" value="1"/>
</dbReference>
<dbReference type="EC" id="3.6.1.-" evidence="3"/>
<accession>A0A518D4I3</accession>
<evidence type="ECO:0000313" key="7">
    <source>
        <dbReference type="EMBL" id="QDU86387.1"/>
    </source>
</evidence>
<dbReference type="GO" id="GO:0046872">
    <property type="term" value="F:metal ion binding"/>
    <property type="evidence" value="ECO:0007669"/>
    <property type="project" value="UniProtKB-KW"/>
</dbReference>
<name>A0A518D4I3_9BACT</name>
<protein>
    <recommendedName>
        <fullName evidence="3">Small ribosomal subunit biogenesis GTPase RsgA</fullName>
        <ecNumber evidence="3">3.6.1.-</ecNumber>
    </recommendedName>
</protein>
<dbReference type="GO" id="GO:0005525">
    <property type="term" value="F:GTP binding"/>
    <property type="evidence" value="ECO:0007669"/>
    <property type="project" value="UniProtKB-UniRule"/>
</dbReference>
<dbReference type="Gene3D" id="1.10.40.50">
    <property type="entry name" value="Probable gtpase engc, domain 3"/>
    <property type="match status" value="1"/>
</dbReference>
<reference evidence="7 8" key="1">
    <citation type="submission" date="2019-02" db="EMBL/GenBank/DDBJ databases">
        <title>Deep-cultivation of Planctomycetes and their phenomic and genomic characterization uncovers novel biology.</title>
        <authorList>
            <person name="Wiegand S."/>
            <person name="Jogler M."/>
            <person name="Boedeker C."/>
            <person name="Pinto D."/>
            <person name="Vollmers J."/>
            <person name="Rivas-Marin E."/>
            <person name="Kohn T."/>
            <person name="Peeters S.H."/>
            <person name="Heuer A."/>
            <person name="Rast P."/>
            <person name="Oberbeckmann S."/>
            <person name="Bunk B."/>
            <person name="Jeske O."/>
            <person name="Meyerdierks A."/>
            <person name="Storesund J.E."/>
            <person name="Kallscheuer N."/>
            <person name="Luecker S."/>
            <person name="Lage O.M."/>
            <person name="Pohl T."/>
            <person name="Merkel B.J."/>
            <person name="Hornburger P."/>
            <person name="Mueller R.-W."/>
            <person name="Bruemmer F."/>
            <person name="Labrenz M."/>
            <person name="Spormann A.M."/>
            <person name="Op den Camp H."/>
            <person name="Overmann J."/>
            <person name="Amann R."/>
            <person name="Jetten M.S.M."/>
            <person name="Mascher T."/>
            <person name="Medema M.H."/>
            <person name="Devos D.P."/>
            <person name="Kaster A.-K."/>
            <person name="Ovreas L."/>
            <person name="Rohde M."/>
            <person name="Galperin M.Y."/>
            <person name="Jogler C."/>
        </authorList>
    </citation>
    <scope>NUCLEOTIDE SEQUENCE [LARGE SCALE GENOMIC DNA]</scope>
    <source>
        <strain evidence="7 8">Pla163</strain>
    </source>
</reference>
<evidence type="ECO:0000313" key="8">
    <source>
        <dbReference type="Proteomes" id="UP000319342"/>
    </source>
</evidence>
<dbReference type="AlphaFoldDB" id="A0A518D4I3"/>
<dbReference type="InterPro" id="IPR027417">
    <property type="entry name" value="P-loop_NTPase"/>
</dbReference>
<evidence type="ECO:0000256" key="2">
    <source>
        <dbReference type="ARBA" id="ARBA00023134"/>
    </source>
</evidence>
<dbReference type="Proteomes" id="UP000319342">
    <property type="component" value="Chromosome"/>
</dbReference>
<keyword evidence="3" id="KW-0694">RNA-binding</keyword>
<dbReference type="SUPFAM" id="SSF52540">
    <property type="entry name" value="P-loop containing nucleoside triphosphate hydrolases"/>
    <property type="match status" value="1"/>
</dbReference>
<dbReference type="RefSeq" id="WP_145191515.1">
    <property type="nucleotide sequence ID" value="NZ_CP036290.1"/>
</dbReference>
<dbReference type="Pfam" id="PF03193">
    <property type="entry name" value="RsgA_GTPase"/>
    <property type="match status" value="1"/>
</dbReference>
<dbReference type="InterPro" id="IPR010914">
    <property type="entry name" value="RsgA_GTPase_dom"/>
</dbReference>
<dbReference type="HAMAP" id="MF_01820">
    <property type="entry name" value="GTPase_RsgA"/>
    <property type="match status" value="1"/>
</dbReference>
<dbReference type="InterPro" id="IPR004881">
    <property type="entry name" value="Ribosome_biogen_GTPase_RsgA"/>
</dbReference>
<organism evidence="7 8">
    <name type="scientific">Rohdeia mirabilis</name>
    <dbReference type="NCBI Taxonomy" id="2528008"/>
    <lineage>
        <taxon>Bacteria</taxon>
        <taxon>Pseudomonadati</taxon>
        <taxon>Planctomycetota</taxon>
        <taxon>Planctomycetia</taxon>
        <taxon>Planctomycetia incertae sedis</taxon>
        <taxon>Rohdeia</taxon>
    </lineage>
</organism>
<proteinExistence type="inferred from homology"/>
<keyword evidence="3" id="KW-0699">rRNA-binding</keyword>
<keyword evidence="2 3" id="KW-0342">GTP-binding</keyword>
<comment type="cofactor">
    <cofactor evidence="3">
        <name>Zn(2+)</name>
        <dbReference type="ChEBI" id="CHEBI:29105"/>
    </cofactor>
    <text evidence="3">Binds 1 zinc ion per subunit.</text>
</comment>